<dbReference type="EMBL" id="CCYD01000053">
    <property type="protein sequence ID" value="CEG35545.1"/>
    <property type="molecule type" value="Genomic_DNA"/>
</dbReference>
<accession>A0A0P1A5B3</accession>
<keyword evidence="7" id="KW-1185">Reference proteome</keyword>
<evidence type="ECO:0000256" key="3">
    <source>
        <dbReference type="ARBA" id="ARBA00022776"/>
    </source>
</evidence>
<keyword evidence="2" id="KW-0132">Cell division</keyword>
<protein>
    <submittedName>
        <fullName evidence="6">Sister chromatid cohesion complex Cohesin, subunit PDS5</fullName>
    </submittedName>
</protein>
<organism evidence="6 7">
    <name type="scientific">Plasmopara halstedii</name>
    <name type="common">Downy mildew of sunflower</name>
    <dbReference type="NCBI Taxonomy" id="4781"/>
    <lineage>
        <taxon>Eukaryota</taxon>
        <taxon>Sar</taxon>
        <taxon>Stramenopiles</taxon>
        <taxon>Oomycota</taxon>
        <taxon>Peronosporomycetes</taxon>
        <taxon>Peronosporales</taxon>
        <taxon>Peronosporaceae</taxon>
        <taxon>Plasmopara</taxon>
    </lineage>
</organism>
<keyword evidence="3" id="KW-0498">Mitosis</keyword>
<evidence type="ECO:0000256" key="5">
    <source>
        <dbReference type="ARBA" id="ARBA00023306"/>
    </source>
</evidence>
<dbReference type="GO" id="GO:0007064">
    <property type="term" value="P:mitotic sister chromatid cohesion"/>
    <property type="evidence" value="ECO:0007669"/>
    <property type="project" value="InterPro"/>
</dbReference>
<dbReference type="Pfam" id="PF20168">
    <property type="entry name" value="PDS5"/>
    <property type="match status" value="1"/>
</dbReference>
<evidence type="ECO:0000256" key="4">
    <source>
        <dbReference type="ARBA" id="ARBA00023242"/>
    </source>
</evidence>
<proteinExistence type="predicted"/>
<dbReference type="PANTHER" id="PTHR12663">
    <property type="entry name" value="ANDROGEN INDUCED INHIBITOR OF PROLIFERATION AS3 / PDS5-RELATED"/>
    <property type="match status" value="1"/>
</dbReference>
<comment type="subcellular location">
    <subcellularLocation>
        <location evidence="1">Nucleus</location>
    </subcellularLocation>
</comment>
<dbReference type="AlphaFoldDB" id="A0A0P1A5B3"/>
<evidence type="ECO:0000313" key="7">
    <source>
        <dbReference type="Proteomes" id="UP000054928"/>
    </source>
</evidence>
<dbReference type="RefSeq" id="XP_024571914.1">
    <property type="nucleotide sequence ID" value="XM_024725370.1"/>
</dbReference>
<sequence>MTGLSQVFNRHISTYWEEQDEMEELSFSTEIPSEHLKKLMWIPDYVLKCFAYPQGELKLRVIQLVDDFLLPKTFTERTRVNGLLFLFHSLDNVSKEALRRLFRERAKCQDARTKFVTFKIHHRRQKRTDGHALDQAIQNFHHELSPLFSNVPNLKKVLEKLGKWKDHSVFKHLGALCDNQKSQNAIRLARDELVRCVGSRTALGEFLKKLCRKLALLTVNHVSIGYLLDFLAGKHGRSMKETRSAVELLVMVSNDLPRLFDPFIRDQVTNILVKNKSRDDNNESNGKDFNVILGALEILANYAQHWSTTSDIKDDNRIPSKVLIERLQKFCLGDVAQSLNATKTRRAAELAAVALTHFYGKAKPTIQVLKKLCSKEKVGSSSQGGVLAALQSLVVFSKHCSYQFNENPSLVSHLWTLLFDELINKRDEAFDSISEGSTPKSKRLAAAKTTEIRCLGLKVLVNLAVYVPHESSQEAAKLMKLLVEILRSNGSKFAVTSAQTAMFRLTASCGLLKMMRNPQLETLLSISEWHLLGLSIQDSSEEVRRQFLKKLTSHVVKHSVRHPHKYLSYLALVATETTFSLKKEARNILKIAVERMRRMFDAASENSNPDQDPNLNAVIVPEYALPYVIHLLAHHPSFPTNLVEKTSSVSILQSAEWSDQLAYLEFFLDGLVSPKSAADNIAFLLQMLTKLSQYHDVIAPNDLAMYPLIDMTAMLLKKRIKTQSDLKPFPGKIFLPKHLYQFGRSNRVFTSDGRKEPEAPDSLSIRSSRLNVHQSDLSHFLRSLLTFVYYCFLLIDFIVTYQADGVWNTFSQASFSNR</sequence>
<dbReference type="GO" id="GO:0005634">
    <property type="term" value="C:nucleus"/>
    <property type="evidence" value="ECO:0007669"/>
    <property type="project" value="UniProtKB-SubCell"/>
</dbReference>
<dbReference type="STRING" id="4781.A0A0P1A5B3"/>
<dbReference type="GeneID" id="36406476"/>
<dbReference type="GO" id="GO:0051301">
    <property type="term" value="P:cell division"/>
    <property type="evidence" value="ECO:0007669"/>
    <property type="project" value="UniProtKB-KW"/>
</dbReference>
<keyword evidence="4" id="KW-0539">Nucleus</keyword>
<keyword evidence="5" id="KW-0131">Cell cycle</keyword>
<evidence type="ECO:0000256" key="1">
    <source>
        <dbReference type="ARBA" id="ARBA00004123"/>
    </source>
</evidence>
<dbReference type="OrthoDB" id="200660at2759"/>
<dbReference type="GO" id="GO:0000785">
    <property type="term" value="C:chromatin"/>
    <property type="evidence" value="ECO:0007669"/>
    <property type="project" value="TreeGrafter"/>
</dbReference>
<evidence type="ECO:0000256" key="2">
    <source>
        <dbReference type="ARBA" id="ARBA00022618"/>
    </source>
</evidence>
<dbReference type="PANTHER" id="PTHR12663:SF0">
    <property type="entry name" value="PRECOCIOUS DISSOCIATION OF SISTERS 5, ISOFORM A"/>
    <property type="match status" value="1"/>
</dbReference>
<reference evidence="7" key="1">
    <citation type="submission" date="2014-09" db="EMBL/GenBank/DDBJ databases">
        <authorList>
            <person name="Sharma Rahul"/>
            <person name="Thines Marco"/>
        </authorList>
    </citation>
    <scope>NUCLEOTIDE SEQUENCE [LARGE SCALE GENOMIC DNA]</scope>
</reference>
<dbReference type="Proteomes" id="UP000054928">
    <property type="component" value="Unassembled WGS sequence"/>
</dbReference>
<name>A0A0P1A5B3_PLAHL</name>
<evidence type="ECO:0000313" key="6">
    <source>
        <dbReference type="EMBL" id="CEG35545.1"/>
    </source>
</evidence>
<dbReference type="InterPro" id="IPR016024">
    <property type="entry name" value="ARM-type_fold"/>
</dbReference>
<dbReference type="InterPro" id="IPR039776">
    <property type="entry name" value="Pds5"/>
</dbReference>
<dbReference type="SUPFAM" id="SSF48371">
    <property type="entry name" value="ARM repeat"/>
    <property type="match status" value="1"/>
</dbReference>
<dbReference type="GO" id="GO:0006281">
    <property type="term" value="P:DNA repair"/>
    <property type="evidence" value="ECO:0007669"/>
    <property type="project" value="TreeGrafter"/>
</dbReference>